<evidence type="ECO:0000313" key="1">
    <source>
        <dbReference type="EMBL" id="KAJ3810037.1"/>
    </source>
</evidence>
<comment type="caution">
    <text evidence="1">The sequence shown here is derived from an EMBL/GenBank/DDBJ whole genome shotgun (WGS) entry which is preliminary data.</text>
</comment>
<reference evidence="1" key="1">
    <citation type="submission" date="2022-09" db="EMBL/GenBank/DDBJ databases">
        <title>A Global Phylogenomic Analysis of the Shiitake Genus Lentinula.</title>
        <authorList>
            <consortium name="DOE Joint Genome Institute"/>
            <person name="Sierra-Patev S."/>
            <person name="Min B."/>
            <person name="Naranjo-Ortiz M."/>
            <person name="Looney B."/>
            <person name="Konkel Z."/>
            <person name="Slot J.C."/>
            <person name="Sakamoto Y."/>
            <person name="Steenwyk J.L."/>
            <person name="Rokas A."/>
            <person name="Carro J."/>
            <person name="Camarero S."/>
            <person name="Ferreira P."/>
            <person name="Molpeceres G."/>
            <person name="Ruiz-Duenas F.J."/>
            <person name="Serrano A."/>
            <person name="Henrissat B."/>
            <person name="Drula E."/>
            <person name="Hughes K.W."/>
            <person name="Mata J.L."/>
            <person name="Ishikawa N.K."/>
            <person name="Vargas-Isla R."/>
            <person name="Ushijima S."/>
            <person name="Smith C.A."/>
            <person name="Ahrendt S."/>
            <person name="Andreopoulos W."/>
            <person name="He G."/>
            <person name="Labutti K."/>
            <person name="Lipzen A."/>
            <person name="Ng V."/>
            <person name="Riley R."/>
            <person name="Sandor L."/>
            <person name="Barry K."/>
            <person name="Martinez A.T."/>
            <person name="Xiao Y."/>
            <person name="Gibbons J.G."/>
            <person name="Terashima K."/>
            <person name="Grigoriev I.V."/>
            <person name="Hibbett D.S."/>
        </authorList>
    </citation>
    <scope>NUCLEOTIDE SEQUENCE</scope>
    <source>
        <strain evidence="1">TMI1499</strain>
    </source>
</reference>
<keyword evidence="2" id="KW-1185">Reference proteome</keyword>
<organism evidence="1 2">
    <name type="scientific">Lentinula aff. lateritia</name>
    <dbReference type="NCBI Taxonomy" id="2804960"/>
    <lineage>
        <taxon>Eukaryota</taxon>
        <taxon>Fungi</taxon>
        <taxon>Dikarya</taxon>
        <taxon>Basidiomycota</taxon>
        <taxon>Agaricomycotina</taxon>
        <taxon>Agaricomycetes</taxon>
        <taxon>Agaricomycetidae</taxon>
        <taxon>Agaricales</taxon>
        <taxon>Marasmiineae</taxon>
        <taxon>Omphalotaceae</taxon>
        <taxon>Lentinula</taxon>
    </lineage>
</organism>
<sequence>MIAIIIAFAALLEVVSSPVASEASSTQIDNSQSFLHFSAYHSDEGKLGHTSLVDAYEDWAIGDPGVAEFQAVSKSDGRLEAIPVSPPRYKQGNPKDLVDLGMEVNFNDTTSEGQCHPSPAH</sequence>
<dbReference type="Proteomes" id="UP001163835">
    <property type="component" value="Unassembled WGS sequence"/>
</dbReference>
<dbReference type="EMBL" id="MU795122">
    <property type="protein sequence ID" value="KAJ3810037.1"/>
    <property type="molecule type" value="Genomic_DNA"/>
</dbReference>
<proteinExistence type="predicted"/>
<accession>A0ACC1TZL1</accession>
<evidence type="ECO:0000313" key="2">
    <source>
        <dbReference type="Proteomes" id="UP001163835"/>
    </source>
</evidence>
<protein>
    <submittedName>
        <fullName evidence="1">Uncharacterized protein</fullName>
    </submittedName>
</protein>
<name>A0ACC1TZL1_9AGAR</name>
<gene>
    <name evidence="1" type="ORF">F5876DRAFT_77158</name>
</gene>